<keyword evidence="3 6" id="KW-0442">Lipid degradation</keyword>
<dbReference type="InterPro" id="IPR015359">
    <property type="entry name" value="PLC_EF-hand-like"/>
</dbReference>
<dbReference type="Gene3D" id="2.60.40.150">
    <property type="entry name" value="C2 domain"/>
    <property type="match status" value="1"/>
</dbReference>
<feature type="domain" description="C2" evidence="8">
    <location>
        <begin position="927"/>
        <end position="1069"/>
    </location>
</feature>
<evidence type="ECO:0000259" key="8">
    <source>
        <dbReference type="PROSITE" id="PS50004"/>
    </source>
</evidence>
<evidence type="ECO:0000259" key="9">
    <source>
        <dbReference type="PROSITE" id="PS50008"/>
    </source>
</evidence>
<dbReference type="Gene3D" id="1.10.238.10">
    <property type="entry name" value="EF-hand"/>
    <property type="match status" value="1"/>
</dbReference>
<accession>A0A2X0MMG3</accession>
<dbReference type="GO" id="GO:0016042">
    <property type="term" value="P:lipid catabolic process"/>
    <property type="evidence" value="ECO:0007669"/>
    <property type="project" value="UniProtKB-KW"/>
</dbReference>
<keyword evidence="5" id="KW-0807">Transducer</keyword>
<sequence>MNSLASRESSVPHADADADPDHCRRKPGPTPSFDSICDRSATAVTIPLLPASYPSIVHTPPTPTDGPVCSTSGLTPTSSSAAPLCLPSRAAATPNPIAPGQQTRMMLLTPTPQTQVACDELLSTSPESMPSPLAKAVSFTESGPKTAPASTPASASLRKFAIRRHSSAFVIPAQLARPGMEMLKVSAKSARRAKPRNMWLDVGAAGSEDGEMGLEIGIGLVGGQDVRLCWEKNGFGLGRRTMSERPLATGQEISTLTQVCFDRVGSKREASISLARIRDLRFAAQGSPYRTSLQISADVEPRWMTIIYSVPQTSRNMLNSSTVSYKLVHFIAPTRQALDLWRLTLDKFRDGRMTKGFAVADPVSDAPSRPAVVEDSNTIVREAEVHHLCAKLGMGIGSAEIGQAFRVSDEETDAKDPLVLSTAAPRDYLDFAAFQRFVKLLKRRGEIESIFAGAAGAGHQSLSLQSWTTFIAEVQQQPLTHEAILASYAKYADSETKRIMIDGFASYLMSSDNAILKNESNQDMSRSLPEYFITSSHNSRVNMQFRYQTYLVGNQIKGQSTVEGYIRALQQGCRSESGCFRRCRRAVDIYDGDDGEPVVTHGLTLTSKITLREVLQAIAQYAFLASPYPVILSVEVHCDVIQQDRMVELLVSVLGDQLVRSRLDGAEQDEELEQLPSPDELKGRFLLKAKNKSISANKTDGTLSKVTQTEDHATSSAESTSSDSDFGRVFRAVRRRVGGGTNRSITPPQQPRPPLSPSSSSSSAKSGSNASFSQAPPDRLSACMIVEPNEVGAPSGRPDKHQVMSSALLGLLVYTVGVKARGFNKKETYGATHVISIGENSLHKMFRDEGARQDFIAHNRKHLTRAYPKGSRLNSSNFEPHHMWAAGVQLVALNWQTFDTGMELNLAMFSRAGRVGYVLKPELLRKKGGEKDKTALIRSERYTLQVEVISAQQLPKPRDVDDVDKFNIARIDPFVEVSLYQPGLASPAKKRSKVVRGNAFNPIFNTPLTFEFTAHPSEGMLDLVFLRVEVLNARGNIKAAFEEGKGDPVGAFAISLGALLPGKIQPTLAPNVPSLTSEIDRITRKGYRHVPLYDAVGDQLLFSTLFLKVVLDPRSSGIPATLGP</sequence>
<evidence type="ECO:0000256" key="4">
    <source>
        <dbReference type="ARBA" id="ARBA00023098"/>
    </source>
</evidence>
<dbReference type="PANTHER" id="PTHR10336">
    <property type="entry name" value="PHOSPHOINOSITIDE-SPECIFIC PHOSPHOLIPASE C FAMILY PROTEIN"/>
    <property type="match status" value="1"/>
</dbReference>
<feature type="region of interest" description="Disordered" evidence="7">
    <location>
        <begin position="737"/>
        <end position="777"/>
    </location>
</feature>
<keyword evidence="2 6" id="KW-0378">Hydrolase</keyword>
<keyword evidence="4 6" id="KW-0443">Lipid metabolism</keyword>
<feature type="domain" description="PI-PLC Y-box" evidence="9">
    <location>
        <begin position="808"/>
        <end position="925"/>
    </location>
</feature>
<evidence type="ECO:0000256" key="1">
    <source>
        <dbReference type="ARBA" id="ARBA00012368"/>
    </source>
</evidence>
<dbReference type="PROSITE" id="PS50008">
    <property type="entry name" value="PIPLC_Y_DOMAIN"/>
    <property type="match status" value="1"/>
</dbReference>
<dbReference type="InterPro" id="IPR001711">
    <property type="entry name" value="PLipase_C_Pinositol-sp_Y"/>
</dbReference>
<organism evidence="10 11">
    <name type="scientific">Microbotryum silenes-dioicae</name>
    <dbReference type="NCBI Taxonomy" id="796604"/>
    <lineage>
        <taxon>Eukaryota</taxon>
        <taxon>Fungi</taxon>
        <taxon>Dikarya</taxon>
        <taxon>Basidiomycota</taxon>
        <taxon>Pucciniomycotina</taxon>
        <taxon>Microbotryomycetes</taxon>
        <taxon>Microbotryales</taxon>
        <taxon>Microbotryaceae</taxon>
        <taxon>Microbotryum</taxon>
    </lineage>
</organism>
<dbReference type="InterPro" id="IPR017946">
    <property type="entry name" value="PLC-like_Pdiesterase_TIM-brl"/>
</dbReference>
<dbReference type="EC" id="3.1.4.11" evidence="1 6"/>
<dbReference type="CDD" id="cd00275">
    <property type="entry name" value="C2_PLC_like"/>
    <property type="match status" value="1"/>
</dbReference>
<dbReference type="InterPro" id="IPR001192">
    <property type="entry name" value="PI-PLC_fam"/>
</dbReference>
<dbReference type="Pfam" id="PF00168">
    <property type="entry name" value="C2"/>
    <property type="match status" value="1"/>
</dbReference>
<dbReference type="PROSITE" id="PS50004">
    <property type="entry name" value="C2"/>
    <property type="match status" value="1"/>
</dbReference>
<dbReference type="PRINTS" id="PR00390">
    <property type="entry name" value="PHPHLIPASEC"/>
</dbReference>
<dbReference type="Proteomes" id="UP000249464">
    <property type="component" value="Unassembled WGS sequence"/>
</dbReference>
<evidence type="ECO:0000256" key="6">
    <source>
        <dbReference type="RuleBase" id="RU361133"/>
    </source>
</evidence>
<reference evidence="10 11" key="1">
    <citation type="submission" date="2016-11" db="EMBL/GenBank/DDBJ databases">
        <authorList>
            <person name="Jaros S."/>
            <person name="Januszkiewicz K."/>
            <person name="Wedrychowicz H."/>
        </authorList>
    </citation>
    <scope>NUCLEOTIDE SEQUENCE [LARGE SCALE GENOMIC DNA]</scope>
</reference>
<dbReference type="SMART" id="SM00239">
    <property type="entry name" value="C2"/>
    <property type="match status" value="1"/>
</dbReference>
<dbReference type="GO" id="GO:0004435">
    <property type="term" value="F:phosphatidylinositol-4,5-bisphosphate phospholipase C activity"/>
    <property type="evidence" value="ECO:0007669"/>
    <property type="project" value="UniProtKB-EC"/>
</dbReference>
<dbReference type="CDD" id="cd08558">
    <property type="entry name" value="PI-PLCc_eukaryota"/>
    <property type="match status" value="1"/>
</dbReference>
<dbReference type="SUPFAM" id="SSF51695">
    <property type="entry name" value="PLC-like phosphodiesterases"/>
    <property type="match status" value="1"/>
</dbReference>
<dbReference type="SUPFAM" id="SSF49562">
    <property type="entry name" value="C2 domain (Calcium/lipid-binding domain, CaLB)"/>
    <property type="match status" value="1"/>
</dbReference>
<dbReference type="Pfam" id="PF09279">
    <property type="entry name" value="EF-hand_like"/>
    <property type="match status" value="1"/>
</dbReference>
<dbReference type="Pfam" id="PF00388">
    <property type="entry name" value="PI-PLC-X"/>
    <property type="match status" value="1"/>
</dbReference>
<proteinExistence type="predicted"/>
<name>A0A2X0MMG3_9BASI</name>
<feature type="compositionally biased region" description="Low complexity" evidence="7">
    <location>
        <begin position="757"/>
        <end position="773"/>
    </location>
</feature>
<dbReference type="InterPro" id="IPR035892">
    <property type="entry name" value="C2_domain_sf"/>
</dbReference>
<dbReference type="InterPro" id="IPR000008">
    <property type="entry name" value="C2_dom"/>
</dbReference>
<feature type="region of interest" description="Disordered" evidence="7">
    <location>
        <begin position="1"/>
        <end position="36"/>
    </location>
</feature>
<evidence type="ECO:0000313" key="11">
    <source>
        <dbReference type="Proteomes" id="UP000249464"/>
    </source>
</evidence>
<dbReference type="GO" id="GO:0048015">
    <property type="term" value="P:phosphatidylinositol-mediated signaling"/>
    <property type="evidence" value="ECO:0007669"/>
    <property type="project" value="TreeGrafter"/>
</dbReference>
<dbReference type="PANTHER" id="PTHR10336:SF36">
    <property type="entry name" value="1-PHOSPHATIDYLINOSITOL 4,5-BISPHOSPHATE PHOSPHODIESTERASE BETA-4"/>
    <property type="match status" value="1"/>
</dbReference>
<evidence type="ECO:0000256" key="3">
    <source>
        <dbReference type="ARBA" id="ARBA00022963"/>
    </source>
</evidence>
<feature type="region of interest" description="Disordered" evidence="7">
    <location>
        <begin position="700"/>
        <end position="725"/>
    </location>
</feature>
<evidence type="ECO:0000256" key="7">
    <source>
        <dbReference type="SAM" id="MobiDB-lite"/>
    </source>
</evidence>
<gene>
    <name evidence="10" type="primary">BQ5605_C028g10460</name>
    <name evidence="10" type="ORF">BQ5605_C028G10460</name>
</gene>
<dbReference type="SUPFAM" id="SSF47473">
    <property type="entry name" value="EF-hand"/>
    <property type="match status" value="1"/>
</dbReference>
<dbReference type="GO" id="GO:0051209">
    <property type="term" value="P:release of sequestered calcium ion into cytosol"/>
    <property type="evidence" value="ECO:0007669"/>
    <property type="project" value="TreeGrafter"/>
</dbReference>
<feature type="compositionally biased region" description="Low complexity" evidence="7">
    <location>
        <begin position="714"/>
        <end position="725"/>
    </location>
</feature>
<dbReference type="STRING" id="796604.A0A2X0MMG3"/>
<evidence type="ECO:0000256" key="5">
    <source>
        <dbReference type="ARBA" id="ARBA00023224"/>
    </source>
</evidence>
<dbReference type="InterPro" id="IPR000909">
    <property type="entry name" value="PLipase_C_PInositol-sp_X_dom"/>
</dbReference>
<dbReference type="SMART" id="SM00149">
    <property type="entry name" value="PLCYc"/>
    <property type="match status" value="1"/>
</dbReference>
<keyword evidence="11" id="KW-1185">Reference proteome</keyword>
<dbReference type="PROSITE" id="PS50007">
    <property type="entry name" value="PIPLC_X_DOMAIN"/>
    <property type="match status" value="1"/>
</dbReference>
<evidence type="ECO:0000256" key="2">
    <source>
        <dbReference type="ARBA" id="ARBA00022801"/>
    </source>
</evidence>
<dbReference type="AlphaFoldDB" id="A0A2X0MMG3"/>
<dbReference type="Gene3D" id="3.20.20.190">
    <property type="entry name" value="Phosphatidylinositol (PI) phosphodiesterase"/>
    <property type="match status" value="1"/>
</dbReference>
<dbReference type="Pfam" id="PF00387">
    <property type="entry name" value="PI-PLC-Y"/>
    <property type="match status" value="1"/>
</dbReference>
<evidence type="ECO:0000313" key="10">
    <source>
        <dbReference type="EMBL" id="SGZ11820.1"/>
    </source>
</evidence>
<dbReference type="EMBL" id="FQNC01000080">
    <property type="protein sequence ID" value="SGZ11820.1"/>
    <property type="molecule type" value="Genomic_DNA"/>
</dbReference>
<comment type="catalytic activity">
    <reaction evidence="6">
        <text>a 1,2-diacyl-sn-glycero-3-phospho-(1D-myo-inositol-4,5-bisphosphate) + H2O = 1D-myo-inositol 1,4,5-trisphosphate + a 1,2-diacyl-sn-glycerol + H(+)</text>
        <dbReference type="Rhea" id="RHEA:33179"/>
        <dbReference type="ChEBI" id="CHEBI:15377"/>
        <dbReference type="ChEBI" id="CHEBI:15378"/>
        <dbReference type="ChEBI" id="CHEBI:17815"/>
        <dbReference type="ChEBI" id="CHEBI:58456"/>
        <dbReference type="ChEBI" id="CHEBI:203600"/>
        <dbReference type="EC" id="3.1.4.11"/>
    </reaction>
</comment>
<protein>
    <recommendedName>
        <fullName evidence="1 6">Phosphoinositide phospholipase C</fullName>
        <ecNumber evidence="1 6">3.1.4.11</ecNumber>
    </recommendedName>
</protein>
<dbReference type="InterPro" id="IPR011992">
    <property type="entry name" value="EF-hand-dom_pair"/>
</dbReference>
<dbReference type="SMART" id="SM00148">
    <property type="entry name" value="PLCXc"/>
    <property type="match status" value="1"/>
</dbReference>